<sequence length="952" mass="107553">MDQVEDSGTRGDDAGTISEDIGELCTIDDGVQFIENLSAAELVVIKNEEFYSLEEEADLIKCDPIEINPVNSTSVSSTQVVVKSEEVPYNETEEDSTAEDSTKVLPLAKSINEVQQKSWQKLALEEMFTETHYPDTSTKNQIASSLGLTYAFVQQWFKNRRRKEALRGRKTLSKKTTKTRSKDAGANTRTSGLTHRLSWSSEQLMVLERTFKRHPFPSINVLKSLTKRLGVEVKRIRNWFASRRYKIRMNPTDKITSPPKKSCLKSPTARRMSGSGKKSCIQLSDEQLEVLEKVFEQVRTLDQSTMEYLVEDLDLTPLIIEDWFRQRRQKVKATKIEKEILTPKKIHCAKSQTPSHKAESEDGSATDQSSVSSRNLQRSCQKPNDQRHSEDPVNGSISSSITYPRRTGLECQALHCEVCDRIRQTFKSGICHPCHRFMRRYRSLSRVKRKIAVPPCSHKGAQVSTGCKGCRLYRYQQKTKKQAETSDVKKIRMQPDSIKTAAVSDQKNSSAPQDTNKIVRRSDRLSFRQFNCCFKDREADSDEGTDEDFLGFNIPGKYPMDLQKKIHVTGKLNKLRMIASKLSNQKVMETKDRLVLSREIEGCVDDLLSLVLGSEPPSTELKANDESKKEERDKKEEKMKDECSRPGLEKKIQSLEELVEASASRILGLESKLQTPVRMETSTQTDAYLLYSVENPSVIHYRPSPLPDGLPYFRNNYSDDNSNIQSSTAAKNSLASTSHCLVCNQIRPRAMLSHNFICTYCQTFIDNQRMVSGPNPLVPRCSHGGSQVLFGCKDCLLFRHNRVKLGMMPTISQSELNSSHPLYETNYGCHVPKPMTTSNKVHMTHQLTGDNNSHFTQHSIPPSYMPPRETYLNYPQSGNVQSAVSATTQLSLPLSQGGSPSKANPQGNSKRSEGVLKPPTRRKPKKCPAVYGPSLHDIWCDGCQRRSACTRF</sequence>
<evidence type="ECO:0000256" key="6">
    <source>
        <dbReference type="RuleBase" id="RU000682"/>
    </source>
</evidence>
<feature type="DNA-binding region" description="Homeobox" evidence="5">
    <location>
        <begin position="192"/>
        <end position="251"/>
    </location>
</feature>
<feature type="domain" description="Homeobox" evidence="8">
    <location>
        <begin position="120"/>
        <end position="167"/>
    </location>
</feature>
<dbReference type="GO" id="GO:0005634">
    <property type="term" value="C:nucleus"/>
    <property type="evidence" value="ECO:0007669"/>
    <property type="project" value="UniProtKB-SubCell"/>
</dbReference>
<evidence type="ECO:0000256" key="1">
    <source>
        <dbReference type="ARBA" id="ARBA00004123"/>
    </source>
</evidence>
<keyword evidence="3 5" id="KW-0371">Homeobox</keyword>
<dbReference type="PROSITE" id="PS50071">
    <property type="entry name" value="HOMEOBOX_2"/>
    <property type="match status" value="3"/>
</dbReference>
<feature type="DNA-binding region" description="Homeobox" evidence="5">
    <location>
        <begin position="276"/>
        <end position="335"/>
    </location>
</feature>
<dbReference type="InterPro" id="IPR001356">
    <property type="entry name" value="HD"/>
</dbReference>
<dbReference type="InterPro" id="IPR009057">
    <property type="entry name" value="Homeodomain-like_sf"/>
</dbReference>
<dbReference type="CDD" id="cd00086">
    <property type="entry name" value="homeodomain"/>
    <property type="match status" value="3"/>
</dbReference>
<feature type="compositionally biased region" description="Low complexity" evidence="7">
    <location>
        <begin position="891"/>
        <end position="901"/>
    </location>
</feature>
<evidence type="ECO:0000259" key="8">
    <source>
        <dbReference type="PROSITE" id="PS50071"/>
    </source>
</evidence>
<organism evidence="9">
    <name type="scientific">Lygus hesperus</name>
    <name type="common">Western plant bug</name>
    <dbReference type="NCBI Taxonomy" id="30085"/>
    <lineage>
        <taxon>Eukaryota</taxon>
        <taxon>Metazoa</taxon>
        <taxon>Ecdysozoa</taxon>
        <taxon>Arthropoda</taxon>
        <taxon>Hexapoda</taxon>
        <taxon>Insecta</taxon>
        <taxon>Pterygota</taxon>
        <taxon>Neoptera</taxon>
        <taxon>Paraneoptera</taxon>
        <taxon>Hemiptera</taxon>
        <taxon>Heteroptera</taxon>
        <taxon>Panheteroptera</taxon>
        <taxon>Cimicomorpha</taxon>
        <taxon>Miridae</taxon>
        <taxon>Mirini</taxon>
        <taxon>Lygus</taxon>
    </lineage>
</organism>
<comment type="subcellular location">
    <subcellularLocation>
        <location evidence="1 5 6">Nucleus</location>
    </subcellularLocation>
</comment>
<feature type="compositionally biased region" description="Polar residues" evidence="7">
    <location>
        <begin position="363"/>
        <end position="383"/>
    </location>
</feature>
<dbReference type="AlphaFoldDB" id="A0A0A9WXT9"/>
<evidence type="ECO:0000256" key="2">
    <source>
        <dbReference type="ARBA" id="ARBA00023125"/>
    </source>
</evidence>
<accession>A0A0A9WXT9</accession>
<evidence type="ECO:0000256" key="3">
    <source>
        <dbReference type="ARBA" id="ARBA00023155"/>
    </source>
</evidence>
<feature type="region of interest" description="Disordered" evidence="7">
    <location>
        <begin position="251"/>
        <end position="278"/>
    </location>
</feature>
<keyword evidence="4 5" id="KW-0539">Nucleus</keyword>
<feature type="region of interest" description="Disordered" evidence="7">
    <location>
        <begin position="170"/>
        <end position="192"/>
    </location>
</feature>
<dbReference type="SUPFAM" id="SSF46689">
    <property type="entry name" value="Homeodomain-like"/>
    <property type="match status" value="3"/>
</dbReference>
<name>A0A0A9WXT9_LYGHE</name>
<evidence type="ECO:0000313" key="9">
    <source>
        <dbReference type="EMBL" id="JAG13287.1"/>
    </source>
</evidence>
<feature type="region of interest" description="Disordered" evidence="7">
    <location>
        <begin position="345"/>
        <end position="401"/>
    </location>
</feature>
<proteinExistence type="predicted"/>
<protein>
    <submittedName>
        <fullName evidence="9">Double homeobox protein A</fullName>
    </submittedName>
</protein>
<feature type="compositionally biased region" description="Basic residues" evidence="7">
    <location>
        <begin position="170"/>
        <end position="179"/>
    </location>
</feature>
<feature type="compositionally biased region" description="Polar residues" evidence="7">
    <location>
        <begin position="845"/>
        <end position="860"/>
    </location>
</feature>
<gene>
    <name evidence="9" type="primary">DUXA</name>
    <name evidence="9" type="ORF">CM83_68598</name>
</gene>
<feature type="domain" description="Homeobox" evidence="8">
    <location>
        <begin position="274"/>
        <end position="334"/>
    </location>
</feature>
<evidence type="ECO:0000256" key="4">
    <source>
        <dbReference type="ARBA" id="ARBA00023242"/>
    </source>
</evidence>
<evidence type="ECO:0000256" key="5">
    <source>
        <dbReference type="PROSITE-ProRule" id="PRU00108"/>
    </source>
</evidence>
<dbReference type="SMART" id="SM00389">
    <property type="entry name" value="HOX"/>
    <property type="match status" value="3"/>
</dbReference>
<dbReference type="PANTHER" id="PTHR47465">
    <property type="entry name" value="MCG113260-RELATED-RELATED"/>
    <property type="match status" value="1"/>
</dbReference>
<feature type="domain" description="Homeobox" evidence="8">
    <location>
        <begin position="190"/>
        <end position="250"/>
    </location>
</feature>
<evidence type="ECO:0000256" key="7">
    <source>
        <dbReference type="SAM" id="MobiDB-lite"/>
    </source>
</evidence>
<keyword evidence="2 5" id="KW-0238">DNA-binding</keyword>
<dbReference type="Gene3D" id="1.10.10.60">
    <property type="entry name" value="Homeodomain-like"/>
    <property type="match status" value="3"/>
</dbReference>
<feature type="region of interest" description="Disordered" evidence="7">
    <location>
        <begin position="845"/>
        <end position="868"/>
    </location>
</feature>
<dbReference type="Pfam" id="PF00046">
    <property type="entry name" value="Homeodomain"/>
    <property type="match status" value="3"/>
</dbReference>
<reference evidence="9" key="1">
    <citation type="journal article" date="2014" name="PLoS ONE">
        <title>Transcriptome-Based Identification of ABC Transporters in the Western Tarnished Plant Bug Lygus hesperus.</title>
        <authorList>
            <person name="Hull J.J."/>
            <person name="Chaney K."/>
            <person name="Geib S.M."/>
            <person name="Fabrick J.A."/>
            <person name="Brent C.S."/>
            <person name="Walsh D."/>
            <person name="Lavine L.C."/>
        </authorList>
    </citation>
    <scope>NUCLEOTIDE SEQUENCE</scope>
</reference>
<feature type="region of interest" description="Disordered" evidence="7">
    <location>
        <begin position="615"/>
        <end position="647"/>
    </location>
</feature>
<dbReference type="EMBL" id="GBHO01030317">
    <property type="protein sequence ID" value="JAG13287.1"/>
    <property type="molecule type" value="Transcribed_RNA"/>
</dbReference>
<feature type="region of interest" description="Disordered" evidence="7">
    <location>
        <begin position="891"/>
        <end position="928"/>
    </location>
</feature>
<dbReference type="GO" id="GO:0003677">
    <property type="term" value="F:DNA binding"/>
    <property type="evidence" value="ECO:0007669"/>
    <property type="project" value="UniProtKB-UniRule"/>
</dbReference>
<feature type="compositionally biased region" description="Basic and acidic residues" evidence="7">
    <location>
        <begin position="622"/>
        <end position="647"/>
    </location>
</feature>
<reference evidence="9" key="2">
    <citation type="submission" date="2014-07" db="EMBL/GenBank/DDBJ databases">
        <authorList>
            <person name="Hull J."/>
        </authorList>
    </citation>
    <scope>NUCLEOTIDE SEQUENCE</scope>
</reference>
<feature type="DNA-binding region" description="Homeobox" evidence="5">
    <location>
        <begin position="122"/>
        <end position="168"/>
    </location>
</feature>